<comment type="caution">
    <text evidence="7">The sequence shown here is derived from an EMBL/GenBank/DDBJ whole genome shotgun (WGS) entry which is preliminary data.</text>
</comment>
<keyword evidence="1 3" id="KW-0456">Lyase</keyword>
<feature type="region of interest" description="Disordered" evidence="5">
    <location>
        <begin position="84"/>
        <end position="104"/>
    </location>
</feature>
<comment type="similarity">
    <text evidence="3 4">Belongs to the RlpA family.</text>
</comment>
<protein>
    <recommendedName>
        <fullName evidence="3">Endolytic peptidoglycan transglycosylase RlpA</fullName>
        <ecNumber evidence="3">4.2.2.-</ecNumber>
    </recommendedName>
</protein>
<accession>A0A7W4PCY7</accession>
<dbReference type="GO" id="GO:0000270">
    <property type="term" value="P:peptidoglycan metabolic process"/>
    <property type="evidence" value="ECO:0007669"/>
    <property type="project" value="UniProtKB-UniRule"/>
</dbReference>
<dbReference type="CDD" id="cd22268">
    <property type="entry name" value="DPBB_RlpA-like"/>
    <property type="match status" value="1"/>
</dbReference>
<dbReference type="Pfam" id="PF03330">
    <property type="entry name" value="DPBB_1"/>
    <property type="match status" value="1"/>
</dbReference>
<comment type="function">
    <text evidence="3">Lytic transglycosylase with a strong preference for naked glycan strands that lack stem peptides.</text>
</comment>
<evidence type="ECO:0000259" key="6">
    <source>
        <dbReference type="Pfam" id="PF03330"/>
    </source>
</evidence>
<dbReference type="GO" id="GO:0071555">
    <property type="term" value="P:cell wall organization"/>
    <property type="evidence" value="ECO:0007669"/>
    <property type="project" value="UniProtKB-KW"/>
</dbReference>
<feature type="compositionally biased region" description="Low complexity" evidence="5">
    <location>
        <begin position="244"/>
        <end position="256"/>
    </location>
</feature>
<feature type="region of interest" description="Disordered" evidence="5">
    <location>
        <begin position="234"/>
        <end position="256"/>
    </location>
</feature>
<evidence type="ECO:0000256" key="5">
    <source>
        <dbReference type="SAM" id="MobiDB-lite"/>
    </source>
</evidence>
<dbReference type="GO" id="GO:0008932">
    <property type="term" value="F:lytic endotransglycosylase activity"/>
    <property type="evidence" value="ECO:0007669"/>
    <property type="project" value="UniProtKB-UniRule"/>
</dbReference>
<gene>
    <name evidence="3" type="primary">rlpA</name>
    <name evidence="7" type="ORF">HLH34_04050</name>
</gene>
<feature type="compositionally biased region" description="Low complexity" evidence="5">
    <location>
        <begin position="84"/>
        <end position="94"/>
    </location>
</feature>
<evidence type="ECO:0000313" key="7">
    <source>
        <dbReference type="EMBL" id="MBB2189135.1"/>
    </source>
</evidence>
<dbReference type="InterPro" id="IPR036908">
    <property type="entry name" value="RlpA-like_sf"/>
</dbReference>
<dbReference type="AlphaFoldDB" id="A0A7W4PCY7"/>
<sequence>MVSAGTRQKILEFPVPGLLYGFRYCRIGRTGLGNVLEQDRETGRIRSGGRLLATVACLFAFASTACGREATALTENKAPLVAGAAGADTDASPSDAPPPQATTGHPVTAWAASVRAALAKRSHRLVTASRTALSWSEHGVASWYGHLRPVRRTSSGHPFDPHALTAAHPTLPMGTRVLVRSQDTGRSVVVTVNDRGPFLHHRIIDLSPAAAARIGMLDAGTAHVVIEPLTEVAQAEPDDTSEDAIAAAAPGAPRRR</sequence>
<evidence type="ECO:0000313" key="8">
    <source>
        <dbReference type="Proteomes" id="UP000555756"/>
    </source>
</evidence>
<dbReference type="Gene3D" id="2.40.40.10">
    <property type="entry name" value="RlpA-like domain"/>
    <property type="match status" value="1"/>
</dbReference>
<evidence type="ECO:0000256" key="4">
    <source>
        <dbReference type="RuleBase" id="RU003495"/>
    </source>
</evidence>
<dbReference type="InterPro" id="IPR009009">
    <property type="entry name" value="RlpA-like_DPBB"/>
</dbReference>
<reference evidence="7 8" key="1">
    <citation type="submission" date="2020-04" db="EMBL/GenBank/DDBJ databases">
        <title>Description of novel Gluconacetobacter.</title>
        <authorList>
            <person name="Sombolestani A."/>
        </authorList>
    </citation>
    <scope>NUCLEOTIDE SEQUENCE [LARGE SCALE GENOMIC DNA]</scope>
    <source>
        <strain evidence="7 8">LMG 21311</strain>
    </source>
</reference>
<dbReference type="EC" id="4.2.2.-" evidence="3"/>
<evidence type="ECO:0000256" key="3">
    <source>
        <dbReference type="HAMAP-Rule" id="MF_02071"/>
    </source>
</evidence>
<dbReference type="PANTHER" id="PTHR34183">
    <property type="entry name" value="ENDOLYTIC PEPTIDOGLYCAN TRANSGLYCOSYLASE RLPA"/>
    <property type="match status" value="1"/>
</dbReference>
<feature type="domain" description="RlpA-like protein double-psi beta-barrel" evidence="6">
    <location>
        <begin position="137"/>
        <end position="225"/>
    </location>
</feature>
<evidence type="ECO:0000256" key="2">
    <source>
        <dbReference type="ARBA" id="ARBA00023316"/>
    </source>
</evidence>
<keyword evidence="2 3" id="KW-0961">Cell wall biogenesis/degradation</keyword>
<dbReference type="Proteomes" id="UP000555756">
    <property type="component" value="Unassembled WGS sequence"/>
</dbReference>
<dbReference type="HAMAP" id="MF_02071">
    <property type="entry name" value="RlpA"/>
    <property type="match status" value="1"/>
</dbReference>
<proteinExistence type="inferred from homology"/>
<organism evidence="7 8">
    <name type="scientific">Gluconacetobacter azotocaptans</name>
    <dbReference type="NCBI Taxonomy" id="142834"/>
    <lineage>
        <taxon>Bacteria</taxon>
        <taxon>Pseudomonadati</taxon>
        <taxon>Pseudomonadota</taxon>
        <taxon>Alphaproteobacteria</taxon>
        <taxon>Acetobacterales</taxon>
        <taxon>Acetobacteraceae</taxon>
        <taxon>Gluconacetobacter</taxon>
    </lineage>
</organism>
<dbReference type="InterPro" id="IPR012997">
    <property type="entry name" value="RplA"/>
</dbReference>
<dbReference type="SUPFAM" id="SSF50685">
    <property type="entry name" value="Barwin-like endoglucanases"/>
    <property type="match status" value="1"/>
</dbReference>
<keyword evidence="8" id="KW-1185">Reference proteome</keyword>
<dbReference type="EMBL" id="JABEQF010000003">
    <property type="protein sequence ID" value="MBB2189135.1"/>
    <property type="molecule type" value="Genomic_DNA"/>
</dbReference>
<dbReference type="PANTHER" id="PTHR34183:SF8">
    <property type="entry name" value="ENDOLYTIC PEPTIDOGLYCAN TRANSGLYCOSYLASE RLPA-RELATED"/>
    <property type="match status" value="1"/>
</dbReference>
<dbReference type="NCBIfam" id="TIGR00413">
    <property type="entry name" value="rlpA"/>
    <property type="match status" value="1"/>
</dbReference>
<name>A0A7W4PCY7_9PROT</name>
<evidence type="ECO:0000256" key="1">
    <source>
        <dbReference type="ARBA" id="ARBA00023239"/>
    </source>
</evidence>
<dbReference type="InterPro" id="IPR034718">
    <property type="entry name" value="RlpA"/>
</dbReference>